<keyword evidence="7 9" id="KW-0413">Isomerase</keyword>
<feature type="coiled-coil region" evidence="10">
    <location>
        <begin position="239"/>
        <end position="271"/>
    </location>
</feature>
<dbReference type="EC" id="5.2.1.8" evidence="3 9"/>
<dbReference type="InterPro" id="IPR008881">
    <property type="entry name" value="Trigger_fac_ribosome-bd_bac"/>
</dbReference>
<keyword evidence="6 9" id="KW-0143">Chaperone</keyword>
<dbReference type="SUPFAM" id="SSF102735">
    <property type="entry name" value="Trigger factor ribosome-binding domain"/>
    <property type="match status" value="1"/>
</dbReference>
<evidence type="ECO:0000256" key="8">
    <source>
        <dbReference type="ARBA" id="ARBA00029986"/>
    </source>
</evidence>
<feature type="domain" description="Trigger factor ribosome-binding bacterial" evidence="11">
    <location>
        <begin position="4"/>
        <end position="136"/>
    </location>
</feature>
<dbReference type="Proteomes" id="UP000885847">
    <property type="component" value="Unassembled WGS sequence"/>
</dbReference>
<comment type="similarity">
    <text evidence="2 9">Belongs to the FKBP-type PPIase family. Tig subfamily.</text>
</comment>
<evidence type="ECO:0000256" key="7">
    <source>
        <dbReference type="ARBA" id="ARBA00023235"/>
    </source>
</evidence>
<evidence type="ECO:0000256" key="6">
    <source>
        <dbReference type="ARBA" id="ARBA00023186"/>
    </source>
</evidence>
<sequence>MVMAEYTLEVKKEELDKKIKELAEKYRKDVMIPGFRKGRAPVELIKVRFSRELEAEGFQEIAGAKLEEILEKHRPFIYAGPDVLDVKKDEEKGNITLKVGLEVPPEIGKIDYKKLSRELPGGEVTEKDIEKELEKLREINAELKPVKRKIKKGDSVLVDIEMGDVKMTNYSLDIGNDTLSRFIKGMKAGEEKKEEIEFPEKFSIPELAGKKGEIKVKVLDVKEKVLPEIDDEFAKNMGFENLDDMKKEIRAQLEEDLKENLEKKIREKILDNLIEQFDIEPPESLVRSLSVNMTRADAEKEAKRIAILDAIALKEKIEITNEDIDRKLNEVAEGKIDEEKLPGYRDNLRPVLIREKTIEFLIKKVRGEDGDN</sequence>
<dbReference type="EMBL" id="DQWE01000253">
    <property type="protein sequence ID" value="HDI83178.1"/>
    <property type="molecule type" value="Genomic_DNA"/>
</dbReference>
<dbReference type="HAMAP" id="MF_00303">
    <property type="entry name" value="Trigger_factor_Tig"/>
    <property type="match status" value="1"/>
</dbReference>
<keyword evidence="9" id="KW-0963">Cytoplasm</keyword>
<evidence type="ECO:0000256" key="5">
    <source>
        <dbReference type="ARBA" id="ARBA00023110"/>
    </source>
</evidence>
<accession>A0A7C0VDP5</accession>
<dbReference type="InterPro" id="IPR037041">
    <property type="entry name" value="Trigger_fac_C_sf"/>
</dbReference>
<protein>
    <recommendedName>
        <fullName evidence="4 9">Trigger factor</fullName>
        <shortName evidence="9">TF</shortName>
        <ecNumber evidence="3 9">5.2.1.8</ecNumber>
    </recommendedName>
    <alternativeName>
        <fullName evidence="8 9">PPIase</fullName>
    </alternativeName>
</protein>
<dbReference type="Pfam" id="PF05697">
    <property type="entry name" value="Trigger_N"/>
    <property type="match status" value="1"/>
</dbReference>
<dbReference type="Pfam" id="PF05698">
    <property type="entry name" value="Trigger_C"/>
    <property type="match status" value="2"/>
</dbReference>
<evidence type="ECO:0000256" key="10">
    <source>
        <dbReference type="SAM" id="Coils"/>
    </source>
</evidence>
<feature type="domain" description="Trigger factor C-terminal" evidence="12">
    <location>
        <begin position="294"/>
        <end position="362"/>
    </location>
</feature>
<evidence type="ECO:0000256" key="9">
    <source>
        <dbReference type="HAMAP-Rule" id="MF_00303"/>
    </source>
</evidence>
<keyword evidence="5 9" id="KW-0697">Rotamase</keyword>
<keyword evidence="9" id="KW-0131">Cell cycle</keyword>
<dbReference type="InterPro" id="IPR046357">
    <property type="entry name" value="PPIase_dom_sf"/>
</dbReference>
<name>A0A7C0VDP5_UNCW3</name>
<organism evidence="13">
    <name type="scientific">candidate division WOR-3 bacterium</name>
    <dbReference type="NCBI Taxonomy" id="2052148"/>
    <lineage>
        <taxon>Bacteria</taxon>
        <taxon>Bacteria division WOR-3</taxon>
    </lineage>
</organism>
<dbReference type="AlphaFoldDB" id="A0A7C0VDP5"/>
<dbReference type="InterPro" id="IPR036611">
    <property type="entry name" value="Trigger_fac_ribosome-bd_sf"/>
</dbReference>
<reference evidence="13" key="1">
    <citation type="journal article" date="2020" name="mSystems">
        <title>Genome- and Community-Level Interaction Insights into Carbon Utilization and Element Cycling Functions of Hydrothermarchaeota in Hydrothermal Sediment.</title>
        <authorList>
            <person name="Zhou Z."/>
            <person name="Liu Y."/>
            <person name="Xu W."/>
            <person name="Pan J."/>
            <person name="Luo Z.H."/>
            <person name="Li M."/>
        </authorList>
    </citation>
    <scope>NUCLEOTIDE SEQUENCE [LARGE SCALE GENOMIC DNA]</scope>
    <source>
        <strain evidence="13">HyVt-102</strain>
    </source>
</reference>
<evidence type="ECO:0000259" key="11">
    <source>
        <dbReference type="Pfam" id="PF05697"/>
    </source>
</evidence>
<evidence type="ECO:0000313" key="13">
    <source>
        <dbReference type="EMBL" id="HDI83178.1"/>
    </source>
</evidence>
<evidence type="ECO:0000256" key="4">
    <source>
        <dbReference type="ARBA" id="ARBA00016902"/>
    </source>
</evidence>
<dbReference type="SUPFAM" id="SSF109998">
    <property type="entry name" value="Triger factor/SurA peptide-binding domain-like"/>
    <property type="match status" value="1"/>
</dbReference>
<dbReference type="GO" id="GO:0003755">
    <property type="term" value="F:peptidyl-prolyl cis-trans isomerase activity"/>
    <property type="evidence" value="ECO:0007669"/>
    <property type="project" value="UniProtKB-UniRule"/>
</dbReference>
<dbReference type="Gene3D" id="1.10.3120.10">
    <property type="entry name" value="Trigger factor, C-terminal domain"/>
    <property type="match status" value="2"/>
</dbReference>
<dbReference type="InterPro" id="IPR027304">
    <property type="entry name" value="Trigger_fact/SurA_dom_sf"/>
</dbReference>
<dbReference type="Gene3D" id="3.30.70.1050">
    <property type="entry name" value="Trigger factor ribosome-binding domain"/>
    <property type="match status" value="1"/>
</dbReference>
<feature type="domain" description="Trigger factor C-terminal" evidence="12">
    <location>
        <begin position="242"/>
        <end position="292"/>
    </location>
</feature>
<gene>
    <name evidence="9 13" type="primary">tig</name>
    <name evidence="13" type="ORF">ENF18_05255</name>
</gene>
<keyword evidence="9" id="KW-0132">Cell division</keyword>
<evidence type="ECO:0000256" key="2">
    <source>
        <dbReference type="ARBA" id="ARBA00005464"/>
    </source>
</evidence>
<dbReference type="GO" id="GO:0006457">
    <property type="term" value="P:protein folding"/>
    <property type="evidence" value="ECO:0007669"/>
    <property type="project" value="UniProtKB-UniRule"/>
</dbReference>
<dbReference type="GO" id="GO:0015031">
    <property type="term" value="P:protein transport"/>
    <property type="evidence" value="ECO:0007669"/>
    <property type="project" value="UniProtKB-UniRule"/>
</dbReference>
<comment type="function">
    <text evidence="9">Involved in protein export. Acts as a chaperone by maintaining the newly synthesized protein in an open conformation. Functions as a peptidyl-prolyl cis-trans isomerase.</text>
</comment>
<dbReference type="InterPro" id="IPR008880">
    <property type="entry name" value="Trigger_fac_C"/>
</dbReference>
<keyword evidence="10" id="KW-0175">Coiled coil</keyword>
<dbReference type="Gene3D" id="3.10.50.40">
    <property type="match status" value="1"/>
</dbReference>
<dbReference type="GO" id="GO:0051301">
    <property type="term" value="P:cell division"/>
    <property type="evidence" value="ECO:0007669"/>
    <property type="project" value="UniProtKB-KW"/>
</dbReference>
<dbReference type="GO" id="GO:0005737">
    <property type="term" value="C:cytoplasm"/>
    <property type="evidence" value="ECO:0007669"/>
    <property type="project" value="UniProtKB-SubCell"/>
</dbReference>
<comment type="domain">
    <text evidence="9">Consists of 3 domains; the N-terminus binds the ribosome, the middle domain has PPIase activity, while the C-terminus has intrinsic chaperone activity on its own.</text>
</comment>
<comment type="catalytic activity">
    <reaction evidence="1 9">
        <text>[protein]-peptidylproline (omega=180) = [protein]-peptidylproline (omega=0)</text>
        <dbReference type="Rhea" id="RHEA:16237"/>
        <dbReference type="Rhea" id="RHEA-COMP:10747"/>
        <dbReference type="Rhea" id="RHEA-COMP:10748"/>
        <dbReference type="ChEBI" id="CHEBI:83833"/>
        <dbReference type="ChEBI" id="CHEBI:83834"/>
        <dbReference type="EC" id="5.2.1.8"/>
    </reaction>
</comment>
<comment type="caution">
    <text evidence="13">The sequence shown here is derived from an EMBL/GenBank/DDBJ whole genome shotgun (WGS) entry which is preliminary data.</text>
</comment>
<dbReference type="NCBIfam" id="TIGR00115">
    <property type="entry name" value="tig"/>
    <property type="match status" value="1"/>
</dbReference>
<evidence type="ECO:0000256" key="3">
    <source>
        <dbReference type="ARBA" id="ARBA00013194"/>
    </source>
</evidence>
<proteinExistence type="inferred from homology"/>
<dbReference type="InterPro" id="IPR005215">
    <property type="entry name" value="Trig_fac"/>
</dbReference>
<comment type="subcellular location">
    <subcellularLocation>
        <location evidence="9">Cytoplasm</location>
    </subcellularLocation>
    <text evidence="9">About half TF is bound to the ribosome near the polypeptide exit tunnel while the other half is free in the cytoplasm.</text>
</comment>
<evidence type="ECO:0000256" key="1">
    <source>
        <dbReference type="ARBA" id="ARBA00000971"/>
    </source>
</evidence>
<evidence type="ECO:0000259" key="12">
    <source>
        <dbReference type="Pfam" id="PF05698"/>
    </source>
</evidence>
<dbReference type="SUPFAM" id="SSF54534">
    <property type="entry name" value="FKBP-like"/>
    <property type="match status" value="1"/>
</dbReference>